<reference evidence="1" key="1">
    <citation type="submission" date="2023-06" db="EMBL/GenBank/DDBJ databases">
        <title>Genome-scale phylogeny and comparative genomics of the fungal order Sordariales.</title>
        <authorList>
            <consortium name="Lawrence Berkeley National Laboratory"/>
            <person name="Hensen N."/>
            <person name="Bonometti L."/>
            <person name="Westerberg I."/>
            <person name="Brannstrom I.O."/>
            <person name="Guillou S."/>
            <person name="Cros-Aarteil S."/>
            <person name="Calhoun S."/>
            <person name="Haridas S."/>
            <person name="Kuo A."/>
            <person name="Mondo S."/>
            <person name="Pangilinan J."/>
            <person name="Riley R."/>
            <person name="LaButti K."/>
            <person name="Andreopoulos B."/>
            <person name="Lipzen A."/>
            <person name="Chen C."/>
            <person name="Yanf M."/>
            <person name="Daum C."/>
            <person name="Ng V."/>
            <person name="Clum A."/>
            <person name="Steindorff A."/>
            <person name="Ohm R."/>
            <person name="Martin F."/>
            <person name="Silar P."/>
            <person name="Natvig D."/>
            <person name="Lalanne C."/>
            <person name="Gautier V."/>
            <person name="Ament-velasquez S.L."/>
            <person name="Kruys A."/>
            <person name="Hutchinson M.I."/>
            <person name="Powell A.J."/>
            <person name="Barry K."/>
            <person name="Miller A.N."/>
            <person name="Grigoriev I.V."/>
            <person name="Debuchy R."/>
            <person name="Gladieux P."/>
            <person name="Thoren M.H."/>
            <person name="Johannesson H."/>
        </authorList>
    </citation>
    <scope>NUCLEOTIDE SEQUENCE</scope>
    <source>
        <strain evidence="1">SMH3187-1</strain>
    </source>
</reference>
<sequence length="392" mass="44654">MSSDIDHLEAIKNWIWGEVTAFFDSPFLQKTTAVEIYSMKPVSPRSQELGTDPLVVVSRKSSQDNGLNAVLSIWPSKRFENAWIKSEDPHFTNDDLTGWVARFEKHNTRQDPPERVLTVDIALEDEDIRKHLNTYLIRLRQMSKTYRSFSCTSSLAFPTAIAGQLDMFLVLDKAYYMVDDTTIGLAMTYSYQISDDGWYILRQHLKCLPMFGAQDPITFALSAFGSVDNRTSLDLLAQYGSQQSIEQLGDRSNAKHLPLGIRFFIFESTGRRESGFRIGSLRHLRPEVHSVDTTPAYLRAIVEMSRLWLEGQEISRLTFTGSSRNTLRAARADGNTEVTQDILSFPDSWEILDDSIDASVEQSKPRQDHLDITINQPTKNCVWDDSFWKGGF</sequence>
<protein>
    <submittedName>
        <fullName evidence="1">Uncharacterized protein</fullName>
    </submittedName>
</protein>
<dbReference type="AlphaFoldDB" id="A0AA40F3G9"/>
<proteinExistence type="predicted"/>
<organism evidence="1 2">
    <name type="scientific">Schizothecium vesticola</name>
    <dbReference type="NCBI Taxonomy" id="314040"/>
    <lineage>
        <taxon>Eukaryota</taxon>
        <taxon>Fungi</taxon>
        <taxon>Dikarya</taxon>
        <taxon>Ascomycota</taxon>
        <taxon>Pezizomycotina</taxon>
        <taxon>Sordariomycetes</taxon>
        <taxon>Sordariomycetidae</taxon>
        <taxon>Sordariales</taxon>
        <taxon>Schizotheciaceae</taxon>
        <taxon>Schizothecium</taxon>
    </lineage>
</organism>
<evidence type="ECO:0000313" key="1">
    <source>
        <dbReference type="EMBL" id="KAK0750488.1"/>
    </source>
</evidence>
<accession>A0AA40F3G9</accession>
<dbReference type="Proteomes" id="UP001172155">
    <property type="component" value="Unassembled WGS sequence"/>
</dbReference>
<evidence type="ECO:0000313" key="2">
    <source>
        <dbReference type="Proteomes" id="UP001172155"/>
    </source>
</evidence>
<dbReference type="EMBL" id="JAUKUD010000003">
    <property type="protein sequence ID" value="KAK0750488.1"/>
    <property type="molecule type" value="Genomic_DNA"/>
</dbReference>
<name>A0AA40F3G9_9PEZI</name>
<comment type="caution">
    <text evidence="1">The sequence shown here is derived from an EMBL/GenBank/DDBJ whole genome shotgun (WGS) entry which is preliminary data.</text>
</comment>
<keyword evidence="2" id="KW-1185">Reference proteome</keyword>
<gene>
    <name evidence="1" type="ORF">B0T18DRAFT_389893</name>
</gene>